<dbReference type="Gene3D" id="3.50.50.60">
    <property type="entry name" value="FAD/NAD(P)-binding domain"/>
    <property type="match status" value="2"/>
</dbReference>
<dbReference type="SUPFAM" id="SSF51905">
    <property type="entry name" value="FAD/NAD(P)-binding domain"/>
    <property type="match status" value="2"/>
</dbReference>
<dbReference type="InterPro" id="IPR036188">
    <property type="entry name" value="FAD/NAD-bd_sf"/>
</dbReference>
<gene>
    <name evidence="2" type="ORF">LSG31_17205</name>
</gene>
<dbReference type="RefSeq" id="WP_347436291.1">
    <property type="nucleotide sequence ID" value="NZ_CP089291.1"/>
</dbReference>
<dbReference type="PRINTS" id="PR00368">
    <property type="entry name" value="FADPNR"/>
</dbReference>
<feature type="domain" description="FAD/NAD(P)-binding" evidence="1">
    <location>
        <begin position="4"/>
        <end position="295"/>
    </location>
</feature>
<name>A0ABY4CGR4_9BACL</name>
<proteinExistence type="predicted"/>
<organism evidence="2 3">
    <name type="scientific">Fodinisporobacter ferrooxydans</name>
    <dbReference type="NCBI Taxonomy" id="2901836"/>
    <lineage>
        <taxon>Bacteria</taxon>
        <taxon>Bacillati</taxon>
        <taxon>Bacillota</taxon>
        <taxon>Bacilli</taxon>
        <taxon>Bacillales</taxon>
        <taxon>Alicyclobacillaceae</taxon>
        <taxon>Fodinisporobacter</taxon>
    </lineage>
</organism>
<dbReference type="Pfam" id="PF07992">
    <property type="entry name" value="Pyr_redox_2"/>
    <property type="match status" value="1"/>
</dbReference>
<protein>
    <submittedName>
        <fullName evidence="2">NAD(P)/FAD-dependent oxidoreductase</fullName>
    </submittedName>
</protein>
<evidence type="ECO:0000313" key="3">
    <source>
        <dbReference type="Proteomes" id="UP000830167"/>
    </source>
</evidence>
<keyword evidence="3" id="KW-1185">Reference proteome</keyword>
<dbReference type="InterPro" id="IPR023753">
    <property type="entry name" value="FAD/NAD-binding_dom"/>
</dbReference>
<dbReference type="Proteomes" id="UP000830167">
    <property type="component" value="Chromosome"/>
</dbReference>
<accession>A0ABY4CGR4</accession>
<dbReference type="InterPro" id="IPR052541">
    <property type="entry name" value="SQRD"/>
</dbReference>
<dbReference type="EMBL" id="CP089291">
    <property type="protein sequence ID" value="UOF89603.1"/>
    <property type="molecule type" value="Genomic_DNA"/>
</dbReference>
<sequence length="380" mass="42687">MAKRVVFLGAGTGGTMAANRLAREMSEEIQRNELEIILLGDTDQHVYQPGFLYIALDREIPEKYKRSQQQLIVPGVQFVVDSVKEIQAQQRTIITKKGHRIPYDFLVVATGSVPNLDSIPGFRQDANSFYTLSEALRLREKIQSFKGGKVVMIVGVPHKCPVAPLEFMFMLDDSLRQAGKREDAELVYTYPIGRLHSLVPVAEWAEKEFEKRNIKGETFFNVESIDPANHTVFTLEGEEVKYDLLIGIPPHEGAPVIRNSGLGDAEGWLPTDPKTLKLKGNEHIYVLGDATDLPISKAGSTAHYQSEVVARNLIHELRGEPPTTLYNGKVFCFIESGLEEATHITFDYRTPPQPAKATTMTHMFKLAFNEMYWLSLRGLI</sequence>
<evidence type="ECO:0000259" key="1">
    <source>
        <dbReference type="Pfam" id="PF07992"/>
    </source>
</evidence>
<evidence type="ECO:0000313" key="2">
    <source>
        <dbReference type="EMBL" id="UOF89603.1"/>
    </source>
</evidence>
<dbReference type="PANTHER" id="PTHR43755">
    <property type="match status" value="1"/>
</dbReference>
<dbReference type="PANTHER" id="PTHR43755:SF1">
    <property type="entry name" value="FAD-DEPENDENT PYRIDINE NUCLEOTIDE-DISULPHIDE OXIDOREDUCTASE"/>
    <property type="match status" value="1"/>
</dbReference>
<reference evidence="2" key="1">
    <citation type="submission" date="2021-12" db="EMBL/GenBank/DDBJ databases">
        <title>Alicyclobacillaceae gen. nov., sp. nov., isolated from chalcocite enrichment system.</title>
        <authorList>
            <person name="Jiang Z."/>
        </authorList>
    </citation>
    <scope>NUCLEOTIDE SEQUENCE</scope>
    <source>
        <strain evidence="2">MYW30-H2</strain>
    </source>
</reference>